<gene>
    <name evidence="5 7" type="primary">rpsK</name>
    <name evidence="7" type="ORF">FZC36_00520</name>
</gene>
<dbReference type="RefSeq" id="WP_148972046.1">
    <property type="nucleotide sequence ID" value="NZ_CP043314.1"/>
</dbReference>
<dbReference type="PROSITE" id="PS00054">
    <property type="entry name" value="RIBOSOMAL_S11"/>
    <property type="match status" value="1"/>
</dbReference>
<dbReference type="GO" id="GO:1990904">
    <property type="term" value="C:ribonucleoprotein complex"/>
    <property type="evidence" value="ECO:0007669"/>
    <property type="project" value="UniProtKB-KW"/>
</dbReference>
<dbReference type="Gene3D" id="3.30.420.80">
    <property type="entry name" value="Ribosomal protein S11"/>
    <property type="match status" value="1"/>
</dbReference>
<name>A0A5C0UH90_9PROT</name>
<keyword evidence="2 5" id="KW-0689">Ribosomal protein</keyword>
<dbReference type="AlphaFoldDB" id="A0A5C0UH90"/>
<dbReference type="Pfam" id="PF00411">
    <property type="entry name" value="Ribosomal_S11"/>
    <property type="match status" value="1"/>
</dbReference>
<dbReference type="HAMAP" id="MF_01310">
    <property type="entry name" value="Ribosomal_uS11"/>
    <property type="match status" value="1"/>
</dbReference>
<evidence type="ECO:0000313" key="7">
    <source>
        <dbReference type="EMBL" id="QEK38923.1"/>
    </source>
</evidence>
<dbReference type="PIRSF" id="PIRSF002131">
    <property type="entry name" value="Ribosomal_S11"/>
    <property type="match status" value="1"/>
</dbReference>
<sequence length="129" mass="14101">MSKKKRVGVKKKSVHKSGKVYIKATSNNTIMTLVSNETKQVIAWCSPGVVNIKGSRKSTPYAAQTAANKLSEKMHEFGMVEVDIVLVGLGSGRDSAMKAIQGNGFRINSVEDRTSFPHNGCKLPRRPRV</sequence>
<evidence type="ECO:0000256" key="4">
    <source>
        <dbReference type="ARBA" id="ARBA00035160"/>
    </source>
</evidence>
<dbReference type="GO" id="GO:0003735">
    <property type="term" value="F:structural constituent of ribosome"/>
    <property type="evidence" value="ECO:0007669"/>
    <property type="project" value="InterPro"/>
</dbReference>
<comment type="subunit">
    <text evidence="5">Part of the 30S ribosomal subunit. Interacts with proteins S7 and S18. Binds to IF-3.</text>
</comment>
<dbReference type="GO" id="GO:0019843">
    <property type="term" value="F:rRNA binding"/>
    <property type="evidence" value="ECO:0007669"/>
    <property type="project" value="UniProtKB-UniRule"/>
</dbReference>
<keyword evidence="5" id="KW-0694">RNA-binding</keyword>
<dbReference type="GO" id="GO:0005840">
    <property type="term" value="C:ribosome"/>
    <property type="evidence" value="ECO:0007669"/>
    <property type="project" value="UniProtKB-KW"/>
</dbReference>
<keyword evidence="5" id="KW-0699">rRNA-binding</keyword>
<dbReference type="NCBIfam" id="NF003698">
    <property type="entry name" value="PRK05309.1"/>
    <property type="match status" value="1"/>
</dbReference>
<comment type="similarity">
    <text evidence="1 5 6">Belongs to the universal ribosomal protein uS11 family.</text>
</comment>
<dbReference type="SUPFAM" id="SSF53137">
    <property type="entry name" value="Translational machinery components"/>
    <property type="match status" value="1"/>
</dbReference>
<protein>
    <recommendedName>
        <fullName evidence="4 5">Small ribosomal subunit protein uS11</fullName>
    </recommendedName>
</protein>
<evidence type="ECO:0000256" key="3">
    <source>
        <dbReference type="ARBA" id="ARBA00023274"/>
    </source>
</evidence>
<comment type="function">
    <text evidence="5">Located on the platform of the 30S subunit, it bridges several disparate RNA helices of the 16S rRNA. Forms part of the Shine-Dalgarno cleft in the 70S ribosome.</text>
</comment>
<organism evidence="7 8">
    <name type="scientific">Candidatus Nesciobacter abundans</name>
    <dbReference type="NCBI Taxonomy" id="2601668"/>
    <lineage>
        <taxon>Bacteria</taxon>
        <taxon>Pseudomonadati</taxon>
        <taxon>Pseudomonadota</taxon>
        <taxon>Alphaproteobacteria</taxon>
        <taxon>Holosporales</taxon>
        <taxon>Holosporaceae</taxon>
        <taxon>Candidatus Nesciobacter</taxon>
    </lineage>
</organism>
<dbReference type="KEGG" id="nabu:FZC36_00520"/>
<evidence type="ECO:0000256" key="6">
    <source>
        <dbReference type="RuleBase" id="RU003629"/>
    </source>
</evidence>
<dbReference type="Proteomes" id="UP000324924">
    <property type="component" value="Chromosome"/>
</dbReference>
<keyword evidence="3 5" id="KW-0687">Ribonucleoprotein</keyword>
<dbReference type="OrthoDB" id="9806415at2"/>
<dbReference type="InterPro" id="IPR036967">
    <property type="entry name" value="Ribosomal_uS11_sf"/>
</dbReference>
<evidence type="ECO:0000313" key="8">
    <source>
        <dbReference type="Proteomes" id="UP000324924"/>
    </source>
</evidence>
<proteinExistence type="inferred from homology"/>
<evidence type="ECO:0000256" key="5">
    <source>
        <dbReference type="HAMAP-Rule" id="MF_01310"/>
    </source>
</evidence>
<evidence type="ECO:0000256" key="1">
    <source>
        <dbReference type="ARBA" id="ARBA00006194"/>
    </source>
</evidence>
<dbReference type="EMBL" id="CP043314">
    <property type="protein sequence ID" value="QEK38923.1"/>
    <property type="molecule type" value="Genomic_DNA"/>
</dbReference>
<accession>A0A5C0UH90</accession>
<keyword evidence="8" id="KW-1185">Reference proteome</keyword>
<dbReference type="GO" id="GO:0006412">
    <property type="term" value="P:translation"/>
    <property type="evidence" value="ECO:0007669"/>
    <property type="project" value="UniProtKB-UniRule"/>
</dbReference>
<dbReference type="InterPro" id="IPR001971">
    <property type="entry name" value="Ribosomal_uS11"/>
</dbReference>
<evidence type="ECO:0000256" key="2">
    <source>
        <dbReference type="ARBA" id="ARBA00022980"/>
    </source>
</evidence>
<dbReference type="PANTHER" id="PTHR11759">
    <property type="entry name" value="40S RIBOSOMAL PROTEIN S14/30S RIBOSOMAL PROTEIN S11"/>
    <property type="match status" value="1"/>
</dbReference>
<dbReference type="InterPro" id="IPR018102">
    <property type="entry name" value="Ribosomal_uS11_CS"/>
</dbReference>
<reference evidence="7 8" key="1">
    <citation type="submission" date="2019-08" db="EMBL/GenBank/DDBJ databases">
        <title>Highly reduced genomes of protist endosymbionts show evolutionary convergence.</title>
        <authorList>
            <person name="George E."/>
            <person name="Husnik F."/>
            <person name="Tashyreva D."/>
            <person name="Prokopchuk G."/>
            <person name="Horak A."/>
            <person name="Kwong W.K."/>
            <person name="Lukes J."/>
            <person name="Keeling P.J."/>
        </authorList>
    </citation>
    <scope>NUCLEOTIDE SEQUENCE [LARGE SCALE GENOMIC DNA]</scope>
    <source>
        <strain evidence="7">1604HC</strain>
    </source>
</reference>